<comment type="caution">
    <text evidence="2">The sequence shown here is derived from an EMBL/GenBank/DDBJ whole genome shotgun (WGS) entry which is preliminary data.</text>
</comment>
<protein>
    <submittedName>
        <fullName evidence="2">Uncharacterized protein</fullName>
    </submittedName>
</protein>
<dbReference type="AlphaFoldDB" id="A0A5D3E3Z7"/>
<sequence length="204" mass="23415">MKAGYYVMPRTGKGHTRSQTTTEPAVGTKAHSINQDAMIKREEALLEKVELTLSKSGKQFSIERLKALGATTFEGTTSPTDVEEWVNLVEKCFRVIEYPRDRKYAISFIRDEKDKRKHFKEGLRTAIRVPVASSANWLDFSNLVEAVMRVENRSRSTKRNVMEEKATRKEEFEPKFYRVSVSNAMRMVSEEEAFPDAKISRLGL</sequence>
<reference evidence="2 3" key="1">
    <citation type="submission" date="2019-08" db="EMBL/GenBank/DDBJ databases">
        <title>Draft genome sequences of two oriental melons (Cucumis melo L. var makuwa).</title>
        <authorList>
            <person name="Kwon S.-Y."/>
        </authorList>
    </citation>
    <scope>NUCLEOTIDE SEQUENCE [LARGE SCALE GENOMIC DNA]</scope>
    <source>
        <strain evidence="3">cv. Chang Bougi</strain>
        <tissue evidence="2">Leaf</tissue>
    </source>
</reference>
<accession>A0A5D3E3Z7</accession>
<feature type="region of interest" description="Disordered" evidence="1">
    <location>
        <begin position="1"/>
        <end position="24"/>
    </location>
</feature>
<name>A0A5D3E3Z7_CUCMM</name>
<proteinExistence type="predicted"/>
<dbReference type="Proteomes" id="UP000321947">
    <property type="component" value="Unassembled WGS sequence"/>
</dbReference>
<dbReference type="EMBL" id="SSTD01000331">
    <property type="protein sequence ID" value="TYK30624.1"/>
    <property type="molecule type" value="Genomic_DNA"/>
</dbReference>
<evidence type="ECO:0000313" key="2">
    <source>
        <dbReference type="EMBL" id="TYK30624.1"/>
    </source>
</evidence>
<gene>
    <name evidence="2" type="ORF">E5676_scaffold84664G00390</name>
</gene>
<evidence type="ECO:0000256" key="1">
    <source>
        <dbReference type="SAM" id="MobiDB-lite"/>
    </source>
</evidence>
<organism evidence="2 3">
    <name type="scientific">Cucumis melo var. makuwa</name>
    <name type="common">Oriental melon</name>
    <dbReference type="NCBI Taxonomy" id="1194695"/>
    <lineage>
        <taxon>Eukaryota</taxon>
        <taxon>Viridiplantae</taxon>
        <taxon>Streptophyta</taxon>
        <taxon>Embryophyta</taxon>
        <taxon>Tracheophyta</taxon>
        <taxon>Spermatophyta</taxon>
        <taxon>Magnoliopsida</taxon>
        <taxon>eudicotyledons</taxon>
        <taxon>Gunneridae</taxon>
        <taxon>Pentapetalae</taxon>
        <taxon>rosids</taxon>
        <taxon>fabids</taxon>
        <taxon>Cucurbitales</taxon>
        <taxon>Cucurbitaceae</taxon>
        <taxon>Benincaseae</taxon>
        <taxon>Cucumis</taxon>
    </lineage>
</organism>
<evidence type="ECO:0000313" key="3">
    <source>
        <dbReference type="Proteomes" id="UP000321947"/>
    </source>
</evidence>